<dbReference type="InterPro" id="IPR002208">
    <property type="entry name" value="SecY/SEC61-alpha"/>
</dbReference>
<dbReference type="NCBIfam" id="TIGR00967">
    <property type="entry name" value="3a0501s007"/>
    <property type="match status" value="1"/>
</dbReference>
<dbReference type="InterPro" id="IPR023201">
    <property type="entry name" value="SecY_dom_sf"/>
</dbReference>
<keyword evidence="4 10" id="KW-0812">Transmembrane</keyword>
<feature type="transmembrane region" description="Helical" evidence="10">
    <location>
        <begin position="387"/>
        <end position="408"/>
    </location>
</feature>
<accession>A0A1G8T4M9</accession>
<dbReference type="GO" id="GO:0005886">
    <property type="term" value="C:plasma membrane"/>
    <property type="evidence" value="ECO:0007669"/>
    <property type="project" value="UniProtKB-SubCell"/>
</dbReference>
<feature type="transmembrane region" description="Helical" evidence="10">
    <location>
        <begin position="115"/>
        <end position="136"/>
    </location>
</feature>
<evidence type="ECO:0000256" key="1">
    <source>
        <dbReference type="ARBA" id="ARBA00004141"/>
    </source>
</evidence>
<evidence type="ECO:0000256" key="6">
    <source>
        <dbReference type="ARBA" id="ARBA00022989"/>
    </source>
</evidence>
<feature type="transmembrane region" description="Helical" evidence="10">
    <location>
        <begin position="142"/>
        <end position="164"/>
    </location>
</feature>
<evidence type="ECO:0000313" key="14">
    <source>
        <dbReference type="EMBL" id="SDJ35640.1"/>
    </source>
</evidence>
<evidence type="ECO:0000256" key="3">
    <source>
        <dbReference type="ARBA" id="ARBA00022448"/>
    </source>
</evidence>
<evidence type="ECO:0000313" key="15">
    <source>
        <dbReference type="Proteomes" id="UP000183255"/>
    </source>
</evidence>
<sequence>MLQTLKNAWKLPDLRKRILFTVFIVFIFRLGNFIVVPNINADALKDLANSQTLVGFYDLISGGAFSNFSIFAMGVTPYINASIIMQLMNVIIPKLEQLSKEGQEGRAKIQNYTKYLAIVIGAVQAYGTYVLIYNAGAVEKDSFLNTVLIIMTLLAASMFLIWLGDRITEKGVGNGVSVLIFINIVSRIPMMATQVGVLYSGGAVDIVSLVLFALAMAALFVGTVAFSLGERRIPVQYAGRVSGTKQIKGQSSHIPVSVSSACVIAIIFAMSVMQFPATLAEFFRGSKVLEWLTTSNWSIFKVNSLGYMVAYVVLVIFFAVFYTQITMKPEDMADNMAKSGGYVAGIRPGVATAKYLERILTKVALIGGVFAALIAVFPIFLEGYTPFKGLAFGGTVIFIMSGVALDTMRQLESQLVMRHYKGFLSK</sequence>
<dbReference type="RefSeq" id="WP_031577552.1">
    <property type="nucleotide sequence ID" value="NZ_FNDZ01000015.1"/>
</dbReference>
<dbReference type="GO" id="GO:0065002">
    <property type="term" value="P:intracellular protein transmembrane transport"/>
    <property type="evidence" value="ECO:0007669"/>
    <property type="project" value="UniProtKB-UniRule"/>
</dbReference>
<feature type="transmembrane region" description="Helical" evidence="10">
    <location>
        <begin position="254"/>
        <end position="277"/>
    </location>
</feature>
<keyword evidence="10" id="KW-1003">Cell membrane</keyword>
<keyword evidence="7 10" id="KW-0811">Translocation</keyword>
<feature type="transmembrane region" description="Helical" evidence="10">
    <location>
        <begin position="297"/>
        <end position="322"/>
    </location>
</feature>
<comment type="function">
    <text evidence="10 11">The central subunit of the protein translocation channel SecYEG. Consists of two halves formed by TMs 1-5 and 6-10. These two domains form a lateral gate at the front which open onto the bilayer between TMs 2 and 7, and are clamped together by SecE at the back. The channel is closed by both a pore ring composed of hydrophobic SecY resides and a short helix (helix 2A) on the extracellular side of the membrane which forms a plug. The plug probably moves laterally to allow the channel to open. The ring and the pore may move independently.</text>
</comment>
<evidence type="ECO:0000256" key="8">
    <source>
        <dbReference type="ARBA" id="ARBA00023136"/>
    </source>
</evidence>
<dbReference type="PRINTS" id="PR00303">
    <property type="entry name" value="SECYTRNLCASE"/>
</dbReference>
<evidence type="ECO:0000256" key="7">
    <source>
        <dbReference type="ARBA" id="ARBA00023010"/>
    </source>
</evidence>
<proteinExistence type="inferred from homology"/>
<comment type="subcellular location">
    <subcellularLocation>
        <location evidence="10">Cell membrane</location>
        <topology evidence="10">Multi-pass membrane protein</topology>
    </subcellularLocation>
    <subcellularLocation>
        <location evidence="1 12">Membrane</location>
        <topology evidence="1 12">Multi-pass membrane protein</topology>
    </subcellularLocation>
</comment>
<keyword evidence="3 10" id="KW-0813">Transport</keyword>
<evidence type="ECO:0000256" key="11">
    <source>
        <dbReference type="RuleBase" id="RU000537"/>
    </source>
</evidence>
<evidence type="ECO:0000256" key="9">
    <source>
        <dbReference type="ARBA" id="ARBA00039733"/>
    </source>
</evidence>
<dbReference type="PIRSF" id="PIRSF004557">
    <property type="entry name" value="SecY"/>
    <property type="match status" value="1"/>
</dbReference>
<evidence type="ECO:0000256" key="10">
    <source>
        <dbReference type="HAMAP-Rule" id="MF_01465"/>
    </source>
</evidence>
<comment type="subunit">
    <text evidence="10">Component of the Sec protein translocase complex. Heterotrimer consisting of SecY, SecE and SecG subunits. The heterotrimers can form oligomers, although 1 heterotrimer is thought to be able to translocate proteins. Interacts with the ribosome. Interacts with SecDF, and other proteins may be involved. Interacts with SecA.</text>
</comment>
<dbReference type="Proteomes" id="UP000183255">
    <property type="component" value="Unassembled WGS sequence"/>
</dbReference>
<feature type="transmembrane region" description="Helical" evidence="10">
    <location>
        <begin position="363"/>
        <end position="381"/>
    </location>
</feature>
<keyword evidence="6 10" id="KW-1133">Transmembrane helix</keyword>
<evidence type="ECO:0000256" key="12">
    <source>
        <dbReference type="RuleBase" id="RU003484"/>
    </source>
</evidence>
<feature type="transmembrane region" description="Helical" evidence="10">
    <location>
        <begin position="206"/>
        <end position="228"/>
    </location>
</feature>
<dbReference type="Gene3D" id="1.10.3370.10">
    <property type="entry name" value="SecY subunit domain"/>
    <property type="match status" value="1"/>
</dbReference>
<dbReference type="PROSITE" id="PS00755">
    <property type="entry name" value="SECY_1"/>
    <property type="match status" value="1"/>
</dbReference>
<feature type="transmembrane region" description="Helical" evidence="10">
    <location>
        <begin position="176"/>
        <end position="200"/>
    </location>
</feature>
<keyword evidence="8 10" id="KW-0472">Membrane</keyword>
<dbReference type="InterPro" id="IPR030659">
    <property type="entry name" value="SecY_CS"/>
</dbReference>
<dbReference type="EMBL" id="FNDZ01000015">
    <property type="protein sequence ID" value="SDJ35640.1"/>
    <property type="molecule type" value="Genomic_DNA"/>
</dbReference>
<evidence type="ECO:0000256" key="13">
    <source>
        <dbReference type="RuleBase" id="RU004349"/>
    </source>
</evidence>
<feature type="transmembrane region" description="Helical" evidence="10">
    <location>
        <begin position="18"/>
        <end position="39"/>
    </location>
</feature>
<gene>
    <name evidence="10" type="primary">secY</name>
    <name evidence="14" type="ORF">SAMN05421804_11517</name>
</gene>
<keyword evidence="5 10" id="KW-0653">Protein transport</keyword>
<dbReference type="InterPro" id="IPR026593">
    <property type="entry name" value="SecY"/>
</dbReference>
<evidence type="ECO:0000256" key="4">
    <source>
        <dbReference type="ARBA" id="ARBA00022692"/>
    </source>
</evidence>
<name>A0A1G8T4M9_9CLOT</name>
<dbReference type="FunFam" id="1.10.3370.10:FF:000001">
    <property type="entry name" value="Preprotein translocase subunit SecY"/>
    <property type="match status" value="1"/>
</dbReference>
<evidence type="ECO:0000256" key="5">
    <source>
        <dbReference type="ARBA" id="ARBA00022927"/>
    </source>
</evidence>
<dbReference type="GO" id="GO:0043952">
    <property type="term" value="P:protein transport by the Sec complex"/>
    <property type="evidence" value="ECO:0007669"/>
    <property type="project" value="UniProtKB-UniRule"/>
</dbReference>
<feature type="transmembrane region" description="Helical" evidence="10">
    <location>
        <begin position="59"/>
        <end position="79"/>
    </location>
</feature>
<dbReference type="GO" id="GO:0006605">
    <property type="term" value="P:protein targeting"/>
    <property type="evidence" value="ECO:0007669"/>
    <property type="project" value="UniProtKB-UniRule"/>
</dbReference>
<dbReference type="AlphaFoldDB" id="A0A1G8T4M9"/>
<dbReference type="PROSITE" id="PS00756">
    <property type="entry name" value="SECY_2"/>
    <property type="match status" value="1"/>
</dbReference>
<reference evidence="14 15" key="1">
    <citation type="submission" date="2016-10" db="EMBL/GenBank/DDBJ databases">
        <authorList>
            <person name="de Groot N.N."/>
        </authorList>
    </citation>
    <scope>NUCLEOTIDE SEQUENCE [LARGE SCALE GENOMIC DNA]</scope>
    <source>
        <strain evidence="14 15">CGMCC 1.5058</strain>
    </source>
</reference>
<evidence type="ECO:0000256" key="2">
    <source>
        <dbReference type="ARBA" id="ARBA00005751"/>
    </source>
</evidence>
<dbReference type="PANTHER" id="PTHR10906">
    <property type="entry name" value="SECY/SEC61-ALPHA FAMILY MEMBER"/>
    <property type="match status" value="1"/>
</dbReference>
<comment type="similarity">
    <text evidence="2 10 13">Belongs to the SecY/SEC61-alpha family.</text>
</comment>
<dbReference type="Pfam" id="PF00344">
    <property type="entry name" value="SecY"/>
    <property type="match status" value="1"/>
</dbReference>
<dbReference type="HAMAP" id="MF_01465">
    <property type="entry name" value="SecY"/>
    <property type="match status" value="1"/>
</dbReference>
<dbReference type="SUPFAM" id="SSF103491">
    <property type="entry name" value="Preprotein translocase SecY subunit"/>
    <property type="match status" value="1"/>
</dbReference>
<protein>
    <recommendedName>
        <fullName evidence="9 10">Protein translocase subunit SecY</fullName>
    </recommendedName>
</protein>
<organism evidence="14 15">
    <name type="scientific">Proteiniclasticum ruminis</name>
    <dbReference type="NCBI Taxonomy" id="398199"/>
    <lineage>
        <taxon>Bacteria</taxon>
        <taxon>Bacillati</taxon>
        <taxon>Bacillota</taxon>
        <taxon>Clostridia</taxon>
        <taxon>Eubacteriales</taxon>
        <taxon>Clostridiaceae</taxon>
        <taxon>Proteiniclasticum</taxon>
    </lineage>
</organism>